<comment type="caution">
    <text evidence="3">The sequence shown here is derived from an EMBL/GenBank/DDBJ whole genome shotgun (WGS) entry which is preliminary data.</text>
</comment>
<reference evidence="3" key="1">
    <citation type="submission" date="2020-11" db="EMBL/GenBank/DDBJ databases">
        <title>Sequencing the genomes of 1000 actinobacteria strains.</title>
        <authorList>
            <person name="Klenk H.-P."/>
        </authorList>
    </citation>
    <scope>NUCLEOTIDE SEQUENCE</scope>
    <source>
        <strain evidence="3">DSM 43175</strain>
    </source>
</reference>
<feature type="domain" description="TadE-like" evidence="2">
    <location>
        <begin position="42"/>
        <end position="84"/>
    </location>
</feature>
<evidence type="ECO:0000313" key="4">
    <source>
        <dbReference type="Proteomes" id="UP000614047"/>
    </source>
</evidence>
<protein>
    <recommendedName>
        <fullName evidence="2">TadE-like domain-containing protein</fullName>
    </recommendedName>
</protein>
<keyword evidence="1" id="KW-0812">Transmembrane</keyword>
<dbReference type="InterPro" id="IPR012495">
    <property type="entry name" value="TadE-like_dom"/>
</dbReference>
<dbReference type="RefSeq" id="WP_307828724.1">
    <property type="nucleotide sequence ID" value="NZ_BAABES010000025.1"/>
</dbReference>
<feature type="transmembrane region" description="Helical" evidence="1">
    <location>
        <begin position="48"/>
        <end position="69"/>
    </location>
</feature>
<dbReference type="AlphaFoldDB" id="A0A931GGR3"/>
<evidence type="ECO:0000259" key="2">
    <source>
        <dbReference type="Pfam" id="PF07811"/>
    </source>
</evidence>
<keyword evidence="1" id="KW-0472">Membrane</keyword>
<proteinExistence type="predicted"/>
<keyword evidence="4" id="KW-1185">Reference proteome</keyword>
<dbReference type="Pfam" id="PF07811">
    <property type="entry name" value="TadE"/>
    <property type="match status" value="1"/>
</dbReference>
<evidence type="ECO:0000313" key="3">
    <source>
        <dbReference type="EMBL" id="MBG6086615.1"/>
    </source>
</evidence>
<sequence>MVHRAFGGAADGARAAVTARARPGPRLRASDREAGNVRADRGASSMEWALLTPILILVMLLVVQFAMVYHARHVALAAAQAGARVARTQPVGGGWEGAAEEKAAGDVRKIGRNLLSGLEVSSGETGDQRWVEVSGEAVRVVPFMTFRVAQRSQGPIECFRPDVGDGVACGGGAP</sequence>
<name>A0A931GGR3_9ACTN</name>
<dbReference type="EMBL" id="JADOUA010000001">
    <property type="protein sequence ID" value="MBG6086615.1"/>
    <property type="molecule type" value="Genomic_DNA"/>
</dbReference>
<organism evidence="3 4">
    <name type="scientific">Actinomadura viridis</name>
    <dbReference type="NCBI Taxonomy" id="58110"/>
    <lineage>
        <taxon>Bacteria</taxon>
        <taxon>Bacillati</taxon>
        <taxon>Actinomycetota</taxon>
        <taxon>Actinomycetes</taxon>
        <taxon>Streptosporangiales</taxon>
        <taxon>Thermomonosporaceae</taxon>
        <taxon>Actinomadura</taxon>
    </lineage>
</organism>
<gene>
    <name evidence="3" type="ORF">IW256_000728</name>
</gene>
<keyword evidence="1" id="KW-1133">Transmembrane helix</keyword>
<accession>A0A931GGR3</accession>
<evidence type="ECO:0000256" key="1">
    <source>
        <dbReference type="SAM" id="Phobius"/>
    </source>
</evidence>
<dbReference type="Proteomes" id="UP000614047">
    <property type="component" value="Unassembled WGS sequence"/>
</dbReference>